<accession>A0A1V1NSY5</accession>
<sequence length="195" mass="23280">MERIFHKINRYFYGKWHIAVLDLERGRWTNEPNIRYIPYFKAENANGRHILIQPLKDIACFYMLIDDINWSIILKHHIHPNGKWKPGRMVVETSPGNYQVWIHSENPLSTDDKLYWLKKLCSDPGAHPDNRWGRCPGFRNRKAIYRNLHNLYPLSKLVWVDWRYLANVPKPLSTQPWGGVCQNSHLSRMDYIKND</sequence>
<dbReference type="Proteomes" id="UP000189670">
    <property type="component" value="Unassembled WGS sequence"/>
</dbReference>
<evidence type="ECO:0000313" key="2">
    <source>
        <dbReference type="EMBL" id="ETR65697.1"/>
    </source>
</evidence>
<protein>
    <recommendedName>
        <fullName evidence="1">RepB-like DNA primase domain-containing protein</fullName>
    </recommendedName>
</protein>
<feature type="domain" description="RepB-like DNA primase" evidence="1">
    <location>
        <begin position="42"/>
        <end position="158"/>
    </location>
</feature>
<dbReference type="EMBL" id="ATBP01002583">
    <property type="protein sequence ID" value="ETR65697.1"/>
    <property type="molecule type" value="Genomic_DNA"/>
</dbReference>
<dbReference type="Pfam" id="PF16793">
    <property type="entry name" value="RepB_primase"/>
    <property type="match status" value="1"/>
</dbReference>
<comment type="caution">
    <text evidence="2">The sequence shown here is derived from an EMBL/GenBank/DDBJ whole genome shotgun (WGS) entry which is preliminary data.</text>
</comment>
<gene>
    <name evidence="2" type="ORF">OMM_13853</name>
</gene>
<reference evidence="3" key="1">
    <citation type="submission" date="2012-11" db="EMBL/GenBank/DDBJ databases">
        <authorList>
            <person name="Lucero-Rivera Y.E."/>
            <person name="Tovar-Ramirez D."/>
        </authorList>
    </citation>
    <scope>NUCLEOTIDE SEQUENCE [LARGE SCALE GENOMIC DNA]</scope>
    <source>
        <strain evidence="3">Araruama</strain>
    </source>
</reference>
<feature type="non-terminal residue" evidence="2">
    <location>
        <position position="195"/>
    </location>
</feature>
<evidence type="ECO:0000313" key="3">
    <source>
        <dbReference type="Proteomes" id="UP000189670"/>
    </source>
</evidence>
<proteinExistence type="predicted"/>
<name>A0A1V1NSY5_9BACT</name>
<dbReference type="Gene3D" id="3.30.70.1790">
    <property type="entry name" value="RepB DNA-primase, N-terminal domain"/>
    <property type="match status" value="1"/>
</dbReference>
<dbReference type="AlphaFoldDB" id="A0A1V1NSY5"/>
<dbReference type="InterPro" id="IPR039459">
    <property type="entry name" value="RepB-like_DNA_primase_dom"/>
</dbReference>
<evidence type="ECO:0000259" key="1">
    <source>
        <dbReference type="Pfam" id="PF16793"/>
    </source>
</evidence>
<organism evidence="2 3">
    <name type="scientific">Candidatus Magnetoglobus multicellularis str. Araruama</name>
    <dbReference type="NCBI Taxonomy" id="890399"/>
    <lineage>
        <taxon>Bacteria</taxon>
        <taxon>Pseudomonadati</taxon>
        <taxon>Thermodesulfobacteriota</taxon>
        <taxon>Desulfobacteria</taxon>
        <taxon>Desulfobacterales</taxon>
        <taxon>Desulfobacteraceae</taxon>
        <taxon>Candidatus Magnetoglobus</taxon>
    </lineage>
</organism>